<name>X1DQR2_9ZZZZ</name>
<protein>
    <recommendedName>
        <fullName evidence="1">Serine aminopeptidase S33 domain-containing protein</fullName>
    </recommendedName>
</protein>
<gene>
    <name evidence="2" type="ORF">S03H2_01870</name>
</gene>
<organism evidence="2">
    <name type="scientific">marine sediment metagenome</name>
    <dbReference type="NCBI Taxonomy" id="412755"/>
    <lineage>
        <taxon>unclassified sequences</taxon>
        <taxon>metagenomes</taxon>
        <taxon>ecological metagenomes</taxon>
    </lineage>
</organism>
<feature type="domain" description="Serine aminopeptidase S33" evidence="1">
    <location>
        <begin position="26"/>
        <end position="71"/>
    </location>
</feature>
<dbReference type="EMBL" id="BARU01000585">
    <property type="protein sequence ID" value="GAH22492.1"/>
    <property type="molecule type" value="Genomic_DNA"/>
</dbReference>
<evidence type="ECO:0000259" key="1">
    <source>
        <dbReference type="Pfam" id="PF12146"/>
    </source>
</evidence>
<dbReference type="Pfam" id="PF12146">
    <property type="entry name" value="Hydrolase_4"/>
    <property type="match status" value="1"/>
</dbReference>
<accession>X1DQR2</accession>
<sequence>MKHVEGKFKGYKNLNLYYQCWLPSNEPRAILLVAHGLAEHSGRYINIVNHFVPKGYAVYGLDQRGHGKSQG</sequence>
<dbReference type="AlphaFoldDB" id="X1DQR2"/>
<proteinExistence type="predicted"/>
<dbReference type="InterPro" id="IPR051044">
    <property type="entry name" value="MAG_DAG_Lipase"/>
</dbReference>
<dbReference type="Gene3D" id="3.40.50.1820">
    <property type="entry name" value="alpha/beta hydrolase"/>
    <property type="match status" value="1"/>
</dbReference>
<evidence type="ECO:0000313" key="2">
    <source>
        <dbReference type="EMBL" id="GAH22492.1"/>
    </source>
</evidence>
<dbReference type="InterPro" id="IPR029058">
    <property type="entry name" value="AB_hydrolase_fold"/>
</dbReference>
<reference evidence="2" key="1">
    <citation type="journal article" date="2014" name="Front. Microbiol.">
        <title>High frequency of phylogenetically diverse reductive dehalogenase-homologous genes in deep subseafloor sedimentary metagenomes.</title>
        <authorList>
            <person name="Kawai M."/>
            <person name="Futagami T."/>
            <person name="Toyoda A."/>
            <person name="Takaki Y."/>
            <person name="Nishi S."/>
            <person name="Hori S."/>
            <person name="Arai W."/>
            <person name="Tsubouchi T."/>
            <person name="Morono Y."/>
            <person name="Uchiyama I."/>
            <person name="Ito T."/>
            <person name="Fujiyama A."/>
            <person name="Inagaki F."/>
            <person name="Takami H."/>
        </authorList>
    </citation>
    <scope>NUCLEOTIDE SEQUENCE</scope>
    <source>
        <strain evidence="2">Expedition CK06-06</strain>
    </source>
</reference>
<dbReference type="InterPro" id="IPR022742">
    <property type="entry name" value="Hydrolase_4"/>
</dbReference>
<dbReference type="SUPFAM" id="SSF53474">
    <property type="entry name" value="alpha/beta-Hydrolases"/>
    <property type="match status" value="1"/>
</dbReference>
<feature type="non-terminal residue" evidence="2">
    <location>
        <position position="71"/>
    </location>
</feature>
<dbReference type="PANTHER" id="PTHR11614">
    <property type="entry name" value="PHOSPHOLIPASE-RELATED"/>
    <property type="match status" value="1"/>
</dbReference>
<comment type="caution">
    <text evidence="2">The sequence shown here is derived from an EMBL/GenBank/DDBJ whole genome shotgun (WGS) entry which is preliminary data.</text>
</comment>